<gene>
    <name evidence="1" type="ORF">FSARC_3580</name>
</gene>
<organism evidence="1 2">
    <name type="scientific">Fusarium sarcochroum</name>
    <dbReference type="NCBI Taxonomy" id="1208366"/>
    <lineage>
        <taxon>Eukaryota</taxon>
        <taxon>Fungi</taxon>
        <taxon>Dikarya</taxon>
        <taxon>Ascomycota</taxon>
        <taxon>Pezizomycotina</taxon>
        <taxon>Sordariomycetes</taxon>
        <taxon>Hypocreomycetidae</taxon>
        <taxon>Hypocreales</taxon>
        <taxon>Nectriaceae</taxon>
        <taxon>Fusarium</taxon>
        <taxon>Fusarium lateritium species complex</taxon>
    </lineage>
</organism>
<comment type="caution">
    <text evidence="1">The sequence shown here is derived from an EMBL/GenBank/DDBJ whole genome shotgun (WGS) entry which is preliminary data.</text>
</comment>
<name>A0A8H4U461_9HYPO</name>
<sequence length="506" mass="58008">MLNNLPREIIEEIFSYFCLHCRNVFKSPNGVGTIYQHNGPHPRLKADEKSWYSIDRHALYSLTLTCKKLHPIAENVLYHEFAPGYGCAAWSDLYTFEGRLTSFMRTVGRRKDLAAKVRVLFIHRWLPASQSTEDTVESLRQGAADLGVDIVTGWQRRASRARHGKDQEWFTGPNNSRSIYLDTMSSAFTTNITDLRARHPDWRNLWTRFNHELIPMLIALLPNVEHITFRNMSFWHAFEDDPFEALGITRLPNLRSLETSADDFLIIDKAINLEVLNLSCLSPWSNSGPAYQAAKIRTIRLAGARHLPTNISSPLTFAAKDLRSFVYQAVQENCSWDWMMSSPTFNAEEVVELLKDYRETLETLHLDFRGAIRTPSDPPLYSRNFSLRDFTRLSDVFLSTGILFDVSNSLNENVTSDEIISDSITRRMPSSIVSLHLASDGARIQDTERGLIGLADTKKRHLDRFPCLQNIGSDFDGRLHKLVHRAMEEAEISLVYENWPREDEAK</sequence>
<keyword evidence="2" id="KW-1185">Reference proteome</keyword>
<protein>
    <submittedName>
        <fullName evidence="1">Uncharacterized protein</fullName>
    </submittedName>
</protein>
<evidence type="ECO:0000313" key="1">
    <source>
        <dbReference type="EMBL" id="KAF4969143.1"/>
    </source>
</evidence>
<dbReference type="AlphaFoldDB" id="A0A8H4U461"/>
<dbReference type="Proteomes" id="UP000622797">
    <property type="component" value="Unassembled WGS sequence"/>
</dbReference>
<dbReference type="EMBL" id="JABEXW010000172">
    <property type="protein sequence ID" value="KAF4969143.1"/>
    <property type="molecule type" value="Genomic_DNA"/>
</dbReference>
<accession>A0A8H4U461</accession>
<dbReference type="OrthoDB" id="2520703at2759"/>
<proteinExistence type="predicted"/>
<reference evidence="1" key="2">
    <citation type="submission" date="2020-05" db="EMBL/GenBank/DDBJ databases">
        <authorList>
            <person name="Kim H.-S."/>
            <person name="Proctor R.H."/>
            <person name="Brown D.W."/>
        </authorList>
    </citation>
    <scope>NUCLEOTIDE SEQUENCE</scope>
    <source>
        <strain evidence="1">NRRL 20472</strain>
    </source>
</reference>
<reference evidence="1" key="1">
    <citation type="journal article" date="2020" name="BMC Genomics">
        <title>Correction to: Identification and distribution of gene clusters required for synthesis of sphingolipid metabolism inhibitors in diverse species of the filamentous fungus Fusarium.</title>
        <authorList>
            <person name="Kim H.S."/>
            <person name="Lohmar J.M."/>
            <person name="Busman M."/>
            <person name="Brown D.W."/>
            <person name="Naumann T.A."/>
            <person name="Divon H.H."/>
            <person name="Lysoe E."/>
            <person name="Uhlig S."/>
            <person name="Proctor R.H."/>
        </authorList>
    </citation>
    <scope>NUCLEOTIDE SEQUENCE</scope>
    <source>
        <strain evidence="1">NRRL 20472</strain>
    </source>
</reference>
<evidence type="ECO:0000313" key="2">
    <source>
        <dbReference type="Proteomes" id="UP000622797"/>
    </source>
</evidence>